<comment type="caution">
    <text evidence="2">The sequence shown here is derived from an EMBL/GenBank/DDBJ whole genome shotgun (WGS) entry which is preliminary data.</text>
</comment>
<keyword evidence="3" id="KW-1185">Reference proteome</keyword>
<gene>
    <name evidence="2" type="ORF">KAK11_14615</name>
</gene>
<dbReference type="Gene3D" id="3.40.50.1110">
    <property type="entry name" value="SGNH hydrolase"/>
    <property type="match status" value="1"/>
</dbReference>
<dbReference type="RefSeq" id="WP_210809928.1">
    <property type="nucleotide sequence ID" value="NZ_JAGQDG010000005.1"/>
</dbReference>
<name>A0ABS5DZI5_9BURK</name>
<accession>A0ABS5DZI5</accession>
<dbReference type="Pfam" id="PF00657">
    <property type="entry name" value="Lipase_GDSL"/>
    <property type="match status" value="1"/>
</dbReference>
<evidence type="ECO:0000313" key="3">
    <source>
        <dbReference type="Proteomes" id="UP000672097"/>
    </source>
</evidence>
<dbReference type="InterPro" id="IPR036514">
    <property type="entry name" value="SGNH_hydro_sf"/>
</dbReference>
<dbReference type="EMBL" id="JAGQDG010000005">
    <property type="protein sequence ID" value="MBQ0936567.1"/>
    <property type="molecule type" value="Genomic_DNA"/>
</dbReference>
<sequence>MTFAPWASRLTAPLSVLALSTALLVGCGGGTSQVDQFRPARLLSFGDEMNLLTTDGKKYSVNAISDTDAVLCVNNPLWVQTVATYYGLTFAQCNPNNVTDIKAFNLATVGAGVNEFLTQVDTFEASNALTNNDLLTVLVGFNDVKAAYAKYPALSEATLVAEIQAKGQALASRVNAITAKGPRVLVSTATDISVSPWAVNEGLATDGKVRLALLDRLTKAFNEALRNGLVNDGSKIGLLLGDDLSRAMASDRTRGAYGIANATVAACSVALPNCTTKTMVTNATAATYLWADDTRPGYVFHTYLGNQATSRLSNLPF</sequence>
<feature type="chain" id="PRO_5047330121" description="Esterase" evidence="1">
    <location>
        <begin position="26"/>
        <end position="317"/>
    </location>
</feature>
<reference evidence="2 3" key="1">
    <citation type="submission" date="2021-04" db="EMBL/GenBank/DDBJ databases">
        <title>The genome sequence of type strain Ideonella paludis KCTC 32238.</title>
        <authorList>
            <person name="Liu Y."/>
        </authorList>
    </citation>
    <scope>NUCLEOTIDE SEQUENCE [LARGE SCALE GENOMIC DNA]</scope>
    <source>
        <strain evidence="2 3">KCTC 32238</strain>
    </source>
</reference>
<organism evidence="2 3">
    <name type="scientific">Ideonella paludis</name>
    <dbReference type="NCBI Taxonomy" id="1233411"/>
    <lineage>
        <taxon>Bacteria</taxon>
        <taxon>Pseudomonadati</taxon>
        <taxon>Pseudomonadota</taxon>
        <taxon>Betaproteobacteria</taxon>
        <taxon>Burkholderiales</taxon>
        <taxon>Sphaerotilaceae</taxon>
        <taxon>Ideonella</taxon>
    </lineage>
</organism>
<dbReference type="InterPro" id="IPR001087">
    <property type="entry name" value="GDSL"/>
</dbReference>
<feature type="signal peptide" evidence="1">
    <location>
        <begin position="1"/>
        <end position="25"/>
    </location>
</feature>
<evidence type="ECO:0000256" key="1">
    <source>
        <dbReference type="SAM" id="SignalP"/>
    </source>
</evidence>
<dbReference type="Proteomes" id="UP000672097">
    <property type="component" value="Unassembled WGS sequence"/>
</dbReference>
<dbReference type="SUPFAM" id="SSF52266">
    <property type="entry name" value="SGNH hydrolase"/>
    <property type="match status" value="1"/>
</dbReference>
<proteinExistence type="predicted"/>
<evidence type="ECO:0000313" key="2">
    <source>
        <dbReference type="EMBL" id="MBQ0936567.1"/>
    </source>
</evidence>
<protein>
    <recommendedName>
        <fullName evidence="4">Esterase</fullName>
    </recommendedName>
</protein>
<keyword evidence="1" id="KW-0732">Signal</keyword>
<evidence type="ECO:0008006" key="4">
    <source>
        <dbReference type="Google" id="ProtNLM"/>
    </source>
</evidence>